<dbReference type="EMBL" id="OZ022411">
    <property type="protein sequence ID" value="CAK9441860.1"/>
    <property type="molecule type" value="Genomic_DNA"/>
</dbReference>
<dbReference type="PROSITE" id="PS50004">
    <property type="entry name" value="C2"/>
    <property type="match status" value="1"/>
</dbReference>
<dbReference type="InterPro" id="IPR000008">
    <property type="entry name" value="C2_dom"/>
</dbReference>
<dbReference type="Proteomes" id="UP001497383">
    <property type="component" value="Chromosome 1"/>
</dbReference>
<dbReference type="RefSeq" id="XP_066826972.1">
    <property type="nucleotide sequence ID" value="XM_066973505.1"/>
</dbReference>
<dbReference type="GeneID" id="92205230"/>
<evidence type="ECO:0008006" key="15">
    <source>
        <dbReference type="Google" id="ProtNLM"/>
    </source>
</evidence>
<dbReference type="InterPro" id="IPR035892">
    <property type="entry name" value="C2_domain_sf"/>
</dbReference>
<feature type="compositionally biased region" description="Polar residues" evidence="2">
    <location>
        <begin position="948"/>
        <end position="961"/>
    </location>
</feature>
<dbReference type="Proteomes" id="UP001497383">
    <property type="component" value="Chromosome 2"/>
</dbReference>
<dbReference type="PROSITE" id="PS00509">
    <property type="entry name" value="RAS_GTPASE_ACTIV_1"/>
    <property type="match status" value="1"/>
</dbReference>
<dbReference type="Pfam" id="PF00168">
    <property type="entry name" value="C2"/>
    <property type="match status" value="1"/>
</dbReference>
<dbReference type="InterPro" id="IPR023152">
    <property type="entry name" value="RasGAP_CS"/>
</dbReference>
<dbReference type="Pfam" id="PF00616">
    <property type="entry name" value="RasGAP"/>
    <property type="match status" value="1"/>
</dbReference>
<protein>
    <recommendedName>
        <fullName evidence="15">Ras-GAP domain-containing protein</fullName>
    </recommendedName>
</protein>
<dbReference type="InterPro" id="IPR039360">
    <property type="entry name" value="Ras_GTPase"/>
</dbReference>
<dbReference type="SMART" id="SM00323">
    <property type="entry name" value="RasGAP"/>
    <property type="match status" value="1"/>
</dbReference>
<feature type="region of interest" description="Disordered" evidence="2">
    <location>
        <begin position="715"/>
        <end position="746"/>
    </location>
</feature>
<evidence type="ECO:0000313" key="7">
    <source>
        <dbReference type="EMBL" id="CAK9436679.1"/>
    </source>
</evidence>
<dbReference type="EMBL" id="OZ022405">
    <property type="protein sequence ID" value="CAK9435307.1"/>
    <property type="molecule type" value="Genomic_DNA"/>
</dbReference>
<evidence type="ECO:0000313" key="8">
    <source>
        <dbReference type="EMBL" id="CAK9437708.1"/>
    </source>
</evidence>
<dbReference type="EMBL" id="OZ022408">
    <property type="protein sequence ID" value="CAK9438887.1"/>
    <property type="molecule type" value="Genomic_DNA"/>
</dbReference>
<dbReference type="InterPro" id="IPR001936">
    <property type="entry name" value="RasGAP_dom"/>
</dbReference>
<proteinExistence type="predicted"/>
<reference evidence="6 14" key="1">
    <citation type="submission" date="2024-03" db="EMBL/GenBank/DDBJ databases">
        <authorList>
            <person name="Brejova B."/>
        </authorList>
    </citation>
    <scope>NUCLEOTIDE SEQUENCE [LARGE SCALE GENOMIC DNA]</scope>
    <source>
        <strain evidence="6 14">CBS 14171</strain>
    </source>
</reference>
<dbReference type="CDD" id="cd00030">
    <property type="entry name" value="C2"/>
    <property type="match status" value="1"/>
</dbReference>
<dbReference type="Proteomes" id="UP001497383">
    <property type="component" value="Chromosome 6"/>
</dbReference>
<dbReference type="InterPro" id="IPR008936">
    <property type="entry name" value="Rho_GTPase_activation_prot"/>
</dbReference>
<dbReference type="EMBL" id="OZ022409">
    <property type="protein sequence ID" value="CAK9440729.1"/>
    <property type="molecule type" value="Genomic_DNA"/>
</dbReference>
<feature type="compositionally biased region" description="Acidic residues" evidence="2">
    <location>
        <begin position="729"/>
        <end position="742"/>
    </location>
</feature>
<evidence type="ECO:0000259" key="3">
    <source>
        <dbReference type="PROSITE" id="PS50004"/>
    </source>
</evidence>
<name>A0ABP0ZFG7_9ASCO</name>
<dbReference type="CDD" id="cd05137">
    <property type="entry name" value="RasGAP_CLA2_BUD2"/>
    <property type="match status" value="1"/>
</dbReference>
<dbReference type="EMBL" id="OZ022408">
    <property type="protein sequence ID" value="CAK9439794.1"/>
    <property type="molecule type" value="Genomic_DNA"/>
</dbReference>
<gene>
    <name evidence="5" type="ORF">LODBEIA_P00340</name>
    <name evidence="6" type="ORF">LODBEIA_P11340</name>
    <name evidence="7" type="ORF">LODBEIA_P12010</name>
    <name evidence="8" type="ORF">LODBEIA_P20860</name>
    <name evidence="9" type="ORF">LODBEIA_P31110</name>
    <name evidence="10" type="ORF">LODBEIA_P38940</name>
    <name evidence="11" type="ORF">LODBEIA_P47040</name>
    <name evidence="12" type="ORF">LODBEIA_P47710</name>
    <name evidence="13" type="ORF">LODBEIA_P57280</name>
</gene>
<evidence type="ECO:0000313" key="13">
    <source>
        <dbReference type="EMBL" id="CAK9441860.1"/>
    </source>
</evidence>
<feature type="compositionally biased region" description="Low complexity" evidence="2">
    <location>
        <begin position="87"/>
        <end position="107"/>
    </location>
</feature>
<dbReference type="EMBL" id="OZ022405">
    <property type="protein sequence ID" value="CAK9436609.1"/>
    <property type="molecule type" value="Genomic_DNA"/>
</dbReference>
<evidence type="ECO:0000256" key="1">
    <source>
        <dbReference type="ARBA" id="ARBA00022468"/>
    </source>
</evidence>
<dbReference type="Gene3D" id="1.10.506.10">
    <property type="entry name" value="GTPase Activation - p120gap, domain 1"/>
    <property type="match status" value="1"/>
</dbReference>
<feature type="domain" description="C2" evidence="3">
    <location>
        <begin position="391"/>
        <end position="515"/>
    </location>
</feature>
<organism evidence="6 14">
    <name type="scientific">Lodderomyces beijingensis</name>
    <dbReference type="NCBI Taxonomy" id="1775926"/>
    <lineage>
        <taxon>Eukaryota</taxon>
        <taxon>Fungi</taxon>
        <taxon>Dikarya</taxon>
        <taxon>Ascomycota</taxon>
        <taxon>Saccharomycotina</taxon>
        <taxon>Pichiomycetes</taxon>
        <taxon>Debaryomycetaceae</taxon>
        <taxon>Candida/Lodderomyces clade</taxon>
        <taxon>Lodderomyces</taxon>
    </lineage>
</organism>
<dbReference type="SUPFAM" id="SSF48350">
    <property type="entry name" value="GTPase activation domain, GAP"/>
    <property type="match status" value="1"/>
</dbReference>
<evidence type="ECO:0000313" key="6">
    <source>
        <dbReference type="EMBL" id="CAK9436609.1"/>
    </source>
</evidence>
<dbReference type="Proteomes" id="UP001497383">
    <property type="component" value="Chromosome 7"/>
</dbReference>
<dbReference type="PROSITE" id="PS50018">
    <property type="entry name" value="RAS_GTPASE_ACTIV_2"/>
    <property type="match status" value="1"/>
</dbReference>
<evidence type="ECO:0000313" key="11">
    <source>
        <dbReference type="EMBL" id="CAK9440729.1"/>
    </source>
</evidence>
<evidence type="ECO:0000313" key="14">
    <source>
        <dbReference type="Proteomes" id="UP001497383"/>
    </source>
</evidence>
<feature type="domain" description="Ras-GAP" evidence="4">
    <location>
        <begin position="604"/>
        <end position="853"/>
    </location>
</feature>
<evidence type="ECO:0000313" key="5">
    <source>
        <dbReference type="EMBL" id="CAK9435307.1"/>
    </source>
</evidence>
<evidence type="ECO:0000313" key="9">
    <source>
        <dbReference type="EMBL" id="CAK9438887.1"/>
    </source>
</evidence>
<feature type="region of interest" description="Disordered" evidence="2">
    <location>
        <begin position="948"/>
        <end position="993"/>
    </location>
</feature>
<evidence type="ECO:0000313" key="10">
    <source>
        <dbReference type="EMBL" id="CAK9439794.1"/>
    </source>
</evidence>
<accession>A0ABP0ZFG7</accession>
<dbReference type="SMART" id="SM00239">
    <property type="entry name" value="C2"/>
    <property type="match status" value="1"/>
</dbReference>
<evidence type="ECO:0000259" key="4">
    <source>
        <dbReference type="PROSITE" id="PS50018"/>
    </source>
</evidence>
<dbReference type="PANTHER" id="PTHR10194:SF60">
    <property type="entry name" value="RAS GTPASE-ACTIVATING PROTEIN RASKOL"/>
    <property type="match status" value="1"/>
</dbReference>
<evidence type="ECO:0000256" key="2">
    <source>
        <dbReference type="SAM" id="MobiDB-lite"/>
    </source>
</evidence>
<dbReference type="EMBL" id="OZ022410">
    <property type="protein sequence ID" value="CAK9440902.1"/>
    <property type="molecule type" value="Genomic_DNA"/>
</dbReference>
<keyword evidence="14" id="KW-1185">Reference proteome</keyword>
<evidence type="ECO:0000313" key="12">
    <source>
        <dbReference type="EMBL" id="CAK9440902.1"/>
    </source>
</evidence>
<sequence length="1243" mass="139117">MTHQTAFHRILSRSKGTFHGSSFLVSTDSISWIHVESIFITAIGQLYSTDQHGNDYLLLRALQSCSIQIIPNVQSLQLQQSQQTQPQSLHQLHTSSTSTSSVSTASSILPTRKNKNKKNGGDTSTPEEDPPTVFIKTFANDKLYVKIASKTNFGNLIGTLIAWQNLKPEGLAKKWYSENKQVVPPSKSSATPYELLVCRFKLYGPLPYKSKNLNIISGPRGPIYQPKIDSNFNSSFDDSVSNHASENNYYINEGWFYTMGALNSNGILNFISELDGTLLYSIDVKSLYSTEIREIHNSIFNSSNVLFLGQLKELRLNNTIRTTSTLTADQLLLTPFLSRDGKCIASNQRVYIEFPLHIDLEDWFVGLNYFAKREYIGSFNSESKPVTTANLHRTPTVSDFSRDHFRVSKNISVDIIEAKFETSSVDAAKGGKIYAEIRMWGYPWSRTAIVNHTVNPFWKEEFSTNLPISTQMIHILIKTCSNPNNGHSPSDKIIGTIYVTPDILTKQISTSSTIMTSTNSPSTGIKVKSIPISTSFNSNRSLDIVRLTIYDPCNIPIGKLLLQVHLKEFHIPSSLHFKSLEFLLKNGPIDELVHFFNENVAASEFERVSVILLDIFQCLNQEEKFFKVLMEISLATLGDKLTNGSKNTSQSNVFNTLFRGSSIFSKALERYNIRIGQEYLEKVFGDFFAKINREKKNCEVDPRYVRLQEKAARHGYPEGDVPDSLGGSSDEEDDSEEEDSNERDERVKQMVENNFQNLYAYAEELWHKIYITSNDIPQQIKTQLKNFRTKVELFCAADDNVTSLNCVSAFIFLRFFCPAILNPKLFYLTKNHQTGVTQRTLTLIAKVLLNLANRQEFSPHKEPHLVKMNAFLREHQSEVYEYFDRITGRKNDFNEKILDLSHEVKRFDLGLDETSHELPTTPYLIDKYLRMTELVHMLDFNTIAAHKMNSQPSSPMASPQRNVGAASKPGSAQPSPLIRDNASDSDHSINLEGINMDGDLSDDAVQEKLYQIGSLEFEKSEFLNLHGGNETEGFSKSLYNGNEEIFSFINSKVSLKDIQIQSTRIMNKIHKLESYLEGCEYPSNYLSVKENDYVLWRGFTNDVLSRAWLDVSRNMIISSDLNLHCASGGIVGVSNGGGSGGGVGGGSSIGAGVGNLGSSYKSIVDDNALASLKLKFYGDVHPQHRSTSSISTLTIDRNGAASQSDDMGSVRGGSSGSIMSGQNGGRVKSSLRKWLSRKSSSAS</sequence>
<dbReference type="EMBL" id="OZ022406">
    <property type="protein sequence ID" value="CAK9437708.1"/>
    <property type="molecule type" value="Genomic_DNA"/>
</dbReference>
<keyword evidence="1" id="KW-0343">GTPase activation</keyword>
<dbReference type="Proteomes" id="UP001497383">
    <property type="component" value="Chromosome 4"/>
</dbReference>
<dbReference type="SUPFAM" id="SSF49562">
    <property type="entry name" value="C2 domain (Calcium/lipid-binding domain, CaLB)"/>
    <property type="match status" value="1"/>
</dbReference>
<feature type="region of interest" description="Disordered" evidence="2">
    <location>
        <begin position="1199"/>
        <end position="1243"/>
    </location>
</feature>
<dbReference type="Proteomes" id="UP001497383">
    <property type="component" value="Chromosome 5"/>
</dbReference>
<feature type="region of interest" description="Disordered" evidence="2">
    <location>
        <begin position="87"/>
        <end position="132"/>
    </location>
</feature>
<dbReference type="EMBL" id="OZ022406">
    <property type="protein sequence ID" value="CAK9436679.1"/>
    <property type="molecule type" value="Genomic_DNA"/>
</dbReference>
<dbReference type="PANTHER" id="PTHR10194">
    <property type="entry name" value="RAS GTPASE-ACTIVATING PROTEINS"/>
    <property type="match status" value="1"/>
</dbReference>